<evidence type="ECO:0000313" key="3">
    <source>
        <dbReference type="Proteomes" id="UP000298649"/>
    </source>
</evidence>
<sequence>MERVVGSVPQPQPKPPETREDDFRNGKTEFVGHDATKEIPAHDPDAAVSNASAKTGKGNGGTHTTLKMVLQFS</sequence>
<keyword evidence="2" id="KW-0614">Plasmid</keyword>
<feature type="compositionally biased region" description="Basic and acidic residues" evidence="1">
    <location>
        <begin position="16"/>
        <end position="45"/>
    </location>
</feature>
<protein>
    <submittedName>
        <fullName evidence="2">Uncharacterized protein</fullName>
    </submittedName>
</protein>
<evidence type="ECO:0000313" key="2">
    <source>
        <dbReference type="EMBL" id="QCL97952.1"/>
    </source>
</evidence>
<name>A0A4D7Z1V5_AGRTU</name>
<dbReference type="AlphaFoldDB" id="A0A4D7Z1V5"/>
<reference evidence="2 3" key="1">
    <citation type="submission" date="2019-04" db="EMBL/GenBank/DDBJ databases">
        <title>Complete genome sequence of Agrobacterium tumefaciens CFBP7129.</title>
        <authorList>
            <person name="Haryono M."/>
            <person name="Lin Y.-C."/>
            <person name="Lai E.-M."/>
            <person name="Kuo C.-H."/>
        </authorList>
    </citation>
    <scope>NUCLEOTIDE SEQUENCE [LARGE SCALE GENOMIC DNA]</scope>
    <source>
        <strain evidence="2 3">CFBP7129</strain>
        <plasmid evidence="3">patcfbp7129a</plasmid>
    </source>
</reference>
<proteinExistence type="predicted"/>
<accession>A0A4D7Z1V5</accession>
<dbReference type="EMBL" id="CP039924">
    <property type="protein sequence ID" value="QCL97952.1"/>
    <property type="molecule type" value="Genomic_DNA"/>
</dbReference>
<dbReference type="Proteomes" id="UP000298649">
    <property type="component" value="Plasmid pAtCFBP7129a"/>
</dbReference>
<dbReference type="RefSeq" id="WP_137006289.1">
    <property type="nucleotide sequence ID" value="NZ_CP039924.1"/>
</dbReference>
<feature type="region of interest" description="Disordered" evidence="1">
    <location>
        <begin position="1"/>
        <end position="63"/>
    </location>
</feature>
<geneLocation type="plasmid" evidence="3">
    <name>patcfbp7129a</name>
</geneLocation>
<evidence type="ECO:0000256" key="1">
    <source>
        <dbReference type="SAM" id="MobiDB-lite"/>
    </source>
</evidence>
<organism evidence="2 3">
    <name type="scientific">Agrobacterium tumefaciens</name>
    <dbReference type="NCBI Taxonomy" id="358"/>
    <lineage>
        <taxon>Bacteria</taxon>
        <taxon>Pseudomonadati</taxon>
        <taxon>Pseudomonadota</taxon>
        <taxon>Alphaproteobacteria</taxon>
        <taxon>Hyphomicrobiales</taxon>
        <taxon>Rhizobiaceae</taxon>
        <taxon>Rhizobium/Agrobacterium group</taxon>
        <taxon>Agrobacterium</taxon>
        <taxon>Agrobacterium tumefaciens complex</taxon>
    </lineage>
</organism>
<gene>
    <name evidence="2" type="ORF">CFBP7129_27710</name>
</gene>